<dbReference type="EMBL" id="CAJOBP010002166">
    <property type="protein sequence ID" value="CAF4338387.1"/>
    <property type="molecule type" value="Genomic_DNA"/>
</dbReference>
<dbReference type="EMBL" id="CAJNXB010001154">
    <property type="protein sequence ID" value="CAF3138310.1"/>
    <property type="molecule type" value="Genomic_DNA"/>
</dbReference>
<evidence type="ECO:0000256" key="2">
    <source>
        <dbReference type="ARBA" id="ARBA00022771"/>
    </source>
</evidence>
<dbReference type="GO" id="GO:0008270">
    <property type="term" value="F:zinc ion binding"/>
    <property type="evidence" value="ECO:0007669"/>
    <property type="project" value="UniProtKB-KW"/>
</dbReference>
<dbReference type="Proteomes" id="UP000663869">
    <property type="component" value="Unassembled WGS sequence"/>
</dbReference>
<dbReference type="EMBL" id="CAJOBR010006472">
    <property type="protein sequence ID" value="CAF4844666.1"/>
    <property type="molecule type" value="Genomic_DNA"/>
</dbReference>
<keyword evidence="14" id="KW-1185">Reference proteome</keyword>
<organism evidence="5 13">
    <name type="scientific">Rotaria socialis</name>
    <dbReference type="NCBI Taxonomy" id="392032"/>
    <lineage>
        <taxon>Eukaryota</taxon>
        <taxon>Metazoa</taxon>
        <taxon>Spiralia</taxon>
        <taxon>Gnathifera</taxon>
        <taxon>Rotifera</taxon>
        <taxon>Eurotatoria</taxon>
        <taxon>Bdelloidea</taxon>
        <taxon>Philodinida</taxon>
        <taxon>Philodinidae</taxon>
        <taxon>Rotaria</taxon>
    </lineage>
</organism>
<dbReference type="Proteomes" id="UP000663862">
    <property type="component" value="Unassembled WGS sequence"/>
</dbReference>
<dbReference type="EMBL" id="CAJNYD010003196">
    <property type="protein sequence ID" value="CAF3483951.1"/>
    <property type="molecule type" value="Genomic_DNA"/>
</dbReference>
<evidence type="ECO:0000256" key="3">
    <source>
        <dbReference type="ARBA" id="ARBA00022833"/>
    </source>
</evidence>
<name>A0A817P2P1_9BILA</name>
<evidence type="ECO:0000313" key="8">
    <source>
        <dbReference type="EMBL" id="CAF3483951.1"/>
    </source>
</evidence>
<dbReference type="Gene3D" id="2.20.25.240">
    <property type="match status" value="1"/>
</dbReference>
<evidence type="ECO:0000313" key="6">
    <source>
        <dbReference type="EMBL" id="CAF3389659.1"/>
    </source>
</evidence>
<dbReference type="AlphaFoldDB" id="A0A817P2P1"/>
<dbReference type="Proteomes" id="UP000663873">
    <property type="component" value="Unassembled WGS sequence"/>
</dbReference>
<evidence type="ECO:0000313" key="13">
    <source>
        <dbReference type="Proteomes" id="UP000663825"/>
    </source>
</evidence>
<evidence type="ECO:0000313" key="14">
    <source>
        <dbReference type="Proteomes" id="UP000663873"/>
    </source>
</evidence>
<evidence type="ECO:0000313" key="7">
    <source>
        <dbReference type="EMBL" id="CAF3453628.1"/>
    </source>
</evidence>
<dbReference type="Proteomes" id="UP000663825">
    <property type="component" value="Unassembled WGS sequence"/>
</dbReference>
<sequence length="186" mass="21522">MSIVKSSKGYDKLLLEGYSYRRANKSQRIWRCSRNDCAGRVTFDGDQYNRITEDVHAPNPEATISAEFKSKITTSATTSHDPPRRIIYEVLQNVDKNDDAAVPTYHSSQRMIERERKRNDIPLPRPLTYDEIVIPDELQITNGGARFLLYDNQDPNRRLIILSSDDDLDLLFNREHWNNDGTFKAC</sequence>
<dbReference type="Pfam" id="PF04500">
    <property type="entry name" value="FLYWCH"/>
    <property type="match status" value="1"/>
</dbReference>
<dbReference type="EMBL" id="CAJNYT010002187">
    <property type="protein sequence ID" value="CAF3453628.1"/>
    <property type="molecule type" value="Genomic_DNA"/>
</dbReference>
<evidence type="ECO:0000259" key="4">
    <source>
        <dbReference type="Pfam" id="PF04500"/>
    </source>
</evidence>
<keyword evidence="1" id="KW-0479">Metal-binding</keyword>
<feature type="domain" description="FLYWCH-type" evidence="4">
    <location>
        <begin position="4"/>
        <end position="56"/>
    </location>
</feature>
<protein>
    <recommendedName>
        <fullName evidence="4">FLYWCH-type domain-containing protein</fullName>
    </recommendedName>
</protein>
<dbReference type="EMBL" id="CAJOBQ010003480">
    <property type="protein sequence ID" value="CAF4607633.1"/>
    <property type="molecule type" value="Genomic_DNA"/>
</dbReference>
<dbReference type="EMBL" id="CAJOBO010004800">
    <property type="protein sequence ID" value="CAF4530298.1"/>
    <property type="molecule type" value="Genomic_DNA"/>
</dbReference>
<accession>A0A817P2P1</accession>
<proteinExistence type="predicted"/>
<keyword evidence="2" id="KW-0863">Zinc-finger</keyword>
<keyword evidence="3" id="KW-0862">Zinc</keyword>
<comment type="caution">
    <text evidence="5">The sequence shown here is derived from an EMBL/GenBank/DDBJ whole genome shotgun (WGS) entry which is preliminary data.</text>
</comment>
<dbReference type="Proteomes" id="UP000663872">
    <property type="component" value="Unassembled WGS sequence"/>
</dbReference>
<evidence type="ECO:0000313" key="9">
    <source>
        <dbReference type="EMBL" id="CAF4338387.1"/>
    </source>
</evidence>
<reference evidence="5" key="1">
    <citation type="submission" date="2021-02" db="EMBL/GenBank/DDBJ databases">
        <authorList>
            <person name="Nowell W R."/>
        </authorList>
    </citation>
    <scope>NUCLEOTIDE SEQUENCE</scope>
</reference>
<dbReference type="OrthoDB" id="93990at2759"/>
<evidence type="ECO:0000313" key="5">
    <source>
        <dbReference type="EMBL" id="CAF3138310.1"/>
    </source>
</evidence>
<gene>
    <name evidence="6" type="ORF">FME351_LOCUS8031</name>
    <name evidence="7" type="ORF">GRG538_LOCUS14416</name>
    <name evidence="10" type="ORF">HFQ381_LOCUS29682</name>
    <name evidence="8" type="ORF">LUA448_LOCUS24201</name>
    <name evidence="12" type="ORF">QYT958_LOCUS26701</name>
    <name evidence="5" type="ORF">TIS948_LOCUS8999</name>
    <name evidence="11" type="ORF">TSG867_LOCUS28230</name>
    <name evidence="9" type="ORF">UJA718_LOCUS14966</name>
</gene>
<evidence type="ECO:0000313" key="12">
    <source>
        <dbReference type="EMBL" id="CAF4844666.1"/>
    </source>
</evidence>
<evidence type="ECO:0000313" key="10">
    <source>
        <dbReference type="EMBL" id="CAF4530298.1"/>
    </source>
</evidence>
<evidence type="ECO:0000313" key="11">
    <source>
        <dbReference type="EMBL" id="CAF4607633.1"/>
    </source>
</evidence>
<dbReference type="EMBL" id="CAJNYU010000773">
    <property type="protein sequence ID" value="CAF3389659.1"/>
    <property type="molecule type" value="Genomic_DNA"/>
</dbReference>
<dbReference type="Proteomes" id="UP000663833">
    <property type="component" value="Unassembled WGS sequence"/>
</dbReference>
<dbReference type="InterPro" id="IPR007588">
    <property type="entry name" value="Znf_FLYWCH"/>
</dbReference>
<evidence type="ECO:0000256" key="1">
    <source>
        <dbReference type="ARBA" id="ARBA00022723"/>
    </source>
</evidence>
<dbReference type="Proteomes" id="UP000663848">
    <property type="component" value="Unassembled WGS sequence"/>
</dbReference>
<dbReference type="Proteomes" id="UP000663851">
    <property type="component" value="Unassembled WGS sequence"/>
</dbReference>